<protein>
    <submittedName>
        <fullName evidence="1">Uncharacterized protein</fullName>
    </submittedName>
</protein>
<proteinExistence type="predicted"/>
<evidence type="ECO:0000313" key="1">
    <source>
        <dbReference type="EMBL" id="GIY87936.1"/>
    </source>
</evidence>
<organism evidence="1 2">
    <name type="scientific">Caerostris darwini</name>
    <dbReference type="NCBI Taxonomy" id="1538125"/>
    <lineage>
        <taxon>Eukaryota</taxon>
        <taxon>Metazoa</taxon>
        <taxon>Ecdysozoa</taxon>
        <taxon>Arthropoda</taxon>
        <taxon>Chelicerata</taxon>
        <taxon>Arachnida</taxon>
        <taxon>Araneae</taxon>
        <taxon>Araneomorphae</taxon>
        <taxon>Entelegynae</taxon>
        <taxon>Araneoidea</taxon>
        <taxon>Araneidae</taxon>
        <taxon>Caerostris</taxon>
    </lineage>
</organism>
<sequence>MFPYPVREAIPPNRENELAVHQRPLVVCNQHSDKGPNFLKNHHCDEDVISHDSLRLNRERASQPTEDSNDAAARLGPERNLLNADWAHRHACIAKKRQGLEIPNEAVS</sequence>
<accession>A0AAV4WYF1</accession>
<dbReference type="Proteomes" id="UP001054837">
    <property type="component" value="Unassembled WGS sequence"/>
</dbReference>
<reference evidence="1 2" key="1">
    <citation type="submission" date="2021-06" db="EMBL/GenBank/DDBJ databases">
        <title>Caerostris darwini draft genome.</title>
        <authorList>
            <person name="Kono N."/>
            <person name="Arakawa K."/>
        </authorList>
    </citation>
    <scope>NUCLEOTIDE SEQUENCE [LARGE SCALE GENOMIC DNA]</scope>
</reference>
<comment type="caution">
    <text evidence="1">The sequence shown here is derived from an EMBL/GenBank/DDBJ whole genome shotgun (WGS) entry which is preliminary data.</text>
</comment>
<gene>
    <name evidence="1" type="ORF">CDAR_525171</name>
</gene>
<name>A0AAV4WYF1_9ARAC</name>
<dbReference type="EMBL" id="BPLQ01015421">
    <property type="protein sequence ID" value="GIY87936.1"/>
    <property type="molecule type" value="Genomic_DNA"/>
</dbReference>
<evidence type="ECO:0000313" key="2">
    <source>
        <dbReference type="Proteomes" id="UP001054837"/>
    </source>
</evidence>
<keyword evidence="2" id="KW-1185">Reference proteome</keyword>
<dbReference type="AlphaFoldDB" id="A0AAV4WYF1"/>